<accession>A0A821X9K4</accession>
<feature type="non-terminal residue" evidence="1">
    <location>
        <position position="25"/>
    </location>
</feature>
<protein>
    <submittedName>
        <fullName evidence="1">Uncharacterized protein</fullName>
    </submittedName>
</protein>
<comment type="caution">
    <text evidence="1">The sequence shown here is derived from an EMBL/GenBank/DDBJ whole genome shotgun (WGS) entry which is preliminary data.</text>
</comment>
<evidence type="ECO:0000313" key="1">
    <source>
        <dbReference type="EMBL" id="CAF4938389.1"/>
    </source>
</evidence>
<dbReference type="Proteomes" id="UP000663838">
    <property type="component" value="Unassembled WGS sequence"/>
</dbReference>
<organism evidence="1 2">
    <name type="scientific">Rotaria socialis</name>
    <dbReference type="NCBI Taxonomy" id="392032"/>
    <lineage>
        <taxon>Eukaryota</taxon>
        <taxon>Metazoa</taxon>
        <taxon>Spiralia</taxon>
        <taxon>Gnathifera</taxon>
        <taxon>Rotifera</taxon>
        <taxon>Eurotatoria</taxon>
        <taxon>Bdelloidea</taxon>
        <taxon>Philodinida</taxon>
        <taxon>Philodinidae</taxon>
        <taxon>Rotaria</taxon>
    </lineage>
</organism>
<dbReference type="AlphaFoldDB" id="A0A821X9K4"/>
<proteinExistence type="predicted"/>
<dbReference type="EMBL" id="CAJOBS010009918">
    <property type="protein sequence ID" value="CAF4938389.1"/>
    <property type="molecule type" value="Genomic_DNA"/>
</dbReference>
<reference evidence="1" key="1">
    <citation type="submission" date="2021-02" db="EMBL/GenBank/DDBJ databases">
        <authorList>
            <person name="Nowell W R."/>
        </authorList>
    </citation>
    <scope>NUCLEOTIDE SEQUENCE</scope>
</reference>
<gene>
    <name evidence="1" type="ORF">TOA249_LOCUS33202</name>
</gene>
<sequence length="25" mass="2875">MSLELQTNVNDVLNEDQLMLDSKPK</sequence>
<evidence type="ECO:0000313" key="2">
    <source>
        <dbReference type="Proteomes" id="UP000663838"/>
    </source>
</evidence>
<name>A0A821X9K4_9BILA</name>